<evidence type="ECO:0000256" key="1">
    <source>
        <dbReference type="SAM" id="MobiDB-lite"/>
    </source>
</evidence>
<dbReference type="RefSeq" id="WP_135464399.1">
    <property type="nucleotide sequence ID" value="NZ_SRLC01000002.1"/>
</dbReference>
<gene>
    <name evidence="2" type="ORF">E5K00_16445</name>
</gene>
<keyword evidence="3" id="KW-1185">Reference proteome</keyword>
<dbReference type="Proteomes" id="UP000297549">
    <property type="component" value="Unassembled WGS sequence"/>
</dbReference>
<dbReference type="EMBL" id="SRLC01000002">
    <property type="protein sequence ID" value="TGE21854.1"/>
    <property type="molecule type" value="Genomic_DNA"/>
</dbReference>
<organism evidence="2 3">
    <name type="scientific">Hymenobacter aquaticus</name>
    <dbReference type="NCBI Taxonomy" id="1867101"/>
    <lineage>
        <taxon>Bacteria</taxon>
        <taxon>Pseudomonadati</taxon>
        <taxon>Bacteroidota</taxon>
        <taxon>Cytophagia</taxon>
        <taxon>Cytophagales</taxon>
        <taxon>Hymenobacteraceae</taxon>
        <taxon>Hymenobacter</taxon>
    </lineage>
</organism>
<dbReference type="AlphaFoldDB" id="A0A4Z0PX50"/>
<protein>
    <recommendedName>
        <fullName evidence="4">DUF2116 family Zn-ribbon domain-containing protein</fullName>
    </recommendedName>
</protein>
<feature type="region of interest" description="Disordered" evidence="1">
    <location>
        <begin position="87"/>
        <end position="106"/>
    </location>
</feature>
<reference evidence="2 3" key="1">
    <citation type="submission" date="2019-04" db="EMBL/GenBank/DDBJ databases">
        <authorList>
            <person name="Feng G."/>
            <person name="Zhang J."/>
            <person name="Zhu H."/>
        </authorList>
    </citation>
    <scope>NUCLEOTIDE SEQUENCE [LARGE SCALE GENOMIC DNA]</scope>
    <source>
        <strain evidence="2 3">JCM 31653</strain>
    </source>
</reference>
<sequence length="229" mass="26548">MWAFVPFVENGLKPVSRHKNQLLLLILKRFDMKNEIRECPQCGEVIEGRPNKKFCSDTCKGRHFREGNSLPFQIDSPTDARVSAVSPSVSSYHPDDTWQTQDDEDDEWGKVEAEKRRLVEREHTAKLHEQFCGVVRDFLDVEGKALLARQANRLLQKVSDLTAAYQVHPHMKLPGNQVNGRLKALYGIQDILQEVIQEIESKVLWQSRQSDFEVTKKWRKTLRELLIPD</sequence>
<name>A0A4Z0PX50_9BACT</name>
<proteinExistence type="predicted"/>
<evidence type="ECO:0008006" key="4">
    <source>
        <dbReference type="Google" id="ProtNLM"/>
    </source>
</evidence>
<evidence type="ECO:0000313" key="2">
    <source>
        <dbReference type="EMBL" id="TGE21854.1"/>
    </source>
</evidence>
<dbReference type="OrthoDB" id="5187906at2"/>
<comment type="caution">
    <text evidence="2">The sequence shown here is derived from an EMBL/GenBank/DDBJ whole genome shotgun (WGS) entry which is preliminary data.</text>
</comment>
<evidence type="ECO:0000313" key="3">
    <source>
        <dbReference type="Proteomes" id="UP000297549"/>
    </source>
</evidence>
<accession>A0A4Z0PX50</accession>